<dbReference type="Proteomes" id="UP000262901">
    <property type="component" value="Unassembled WGS sequence"/>
</dbReference>
<dbReference type="AlphaFoldDB" id="A0A372KNN3"/>
<evidence type="ECO:0000256" key="1">
    <source>
        <dbReference type="ARBA" id="ARBA00022801"/>
    </source>
</evidence>
<accession>A0A372KNN3</accession>
<sequence length="308" mass="34829">MTEIFLKTINSQIKDGLYHGASLAVYQQGAWQEYYIGTIDGAKPVKPGLIYDLASVSKVVGTGTVCIFLLNKGSFKLDDALQAYYPDFHDASLSIRQLLTHTSGIDPYIPNRNQMKAQELQEAVNRIALTADKRFKYTDINFLLLGFMLEKIYSQSLAHIFQKEVFSPFKMKQTSFGPVKNAVPTQKGVNDGQVHDPKAKILGRHAGSAGLFSTLIDLEIFLEHYLQDDFAAELWHNYGSLEKPRSLAWNLEGDWLDHTGYTGPFIMVNRSGQQAAIFLTNRTYEGDARSLWKKERRKIKESMISSFK</sequence>
<dbReference type="PANTHER" id="PTHR43283:SF11">
    <property type="entry name" value="BETA-LACTAMASE-RELATED DOMAIN-CONTAINING PROTEIN"/>
    <property type="match status" value="1"/>
</dbReference>
<reference evidence="5 7" key="2">
    <citation type="submission" date="2018-08" db="EMBL/GenBank/DDBJ databases">
        <title>Draft genome of Streptococcus sp. nov. Z1.</title>
        <authorList>
            <person name="Tian Z."/>
        </authorList>
    </citation>
    <scope>NUCLEOTIDE SEQUENCE [LARGE SCALE GENOMIC DNA]</scope>
    <source>
        <strain evidence="5">Z1</strain>
        <strain evidence="7">Z1(2018)</strain>
    </source>
</reference>
<dbReference type="InterPro" id="IPR012338">
    <property type="entry name" value="Beta-lactam/transpept-like"/>
</dbReference>
<evidence type="ECO:0000313" key="8">
    <source>
        <dbReference type="Proteomes" id="UP000264056"/>
    </source>
</evidence>
<dbReference type="EMBL" id="QVQZ01000002">
    <property type="protein sequence ID" value="RFU53889.1"/>
    <property type="molecule type" value="Genomic_DNA"/>
</dbReference>
<dbReference type="EMBL" id="CP031733">
    <property type="protein sequence ID" value="AXQ77955.1"/>
    <property type="molecule type" value="Genomic_DNA"/>
</dbReference>
<dbReference type="InterPro" id="IPR050789">
    <property type="entry name" value="Diverse_Enzym_Activities"/>
</dbReference>
<dbReference type="SUPFAM" id="SSF56601">
    <property type="entry name" value="beta-lactamase/transpeptidase-like"/>
    <property type="match status" value="1"/>
</dbReference>
<evidence type="ECO:0000313" key="7">
    <source>
        <dbReference type="Proteomes" id="UP000262901"/>
    </source>
</evidence>
<evidence type="ECO:0000313" key="5">
    <source>
        <dbReference type="EMBL" id="RFU53889.1"/>
    </source>
</evidence>
<dbReference type="OrthoDB" id="9803467at2"/>
<name>A0A372KNN3_9STRE</name>
<dbReference type="Proteomes" id="UP000246115">
    <property type="component" value="Chromosome"/>
</dbReference>
<reference evidence="6" key="3">
    <citation type="submission" date="2018-08" db="EMBL/GenBank/DDBJ databases">
        <title>Streptococcus chenjunshii sp. nov., isolated from stools sample of the Tibetan antelope in the Qinghai-Tibet plateau, China.</title>
        <authorList>
            <person name="Tian Z."/>
        </authorList>
    </citation>
    <scope>NUCLEOTIDE SEQUENCE [LARGE SCALE GENOMIC DNA]</scope>
    <source>
        <strain evidence="6">Z15</strain>
    </source>
</reference>
<evidence type="ECO:0000313" key="4">
    <source>
        <dbReference type="EMBL" id="RFU51801.1"/>
    </source>
</evidence>
<dbReference type="RefSeq" id="WP_116877458.1">
    <property type="nucleotide sequence ID" value="NZ_CP031733.1"/>
</dbReference>
<reference evidence="3" key="4">
    <citation type="journal article" date="2019" name="Int. J. Syst. Evol. Microbiol.">
        <title>Streptococcus chenjunshii sp. nov. isolated from feces of Tibetan antelopes.</title>
        <authorList>
            <person name="Tian Z."/>
            <person name="Lu S."/>
            <person name="Jin D."/>
            <person name="Yang J."/>
            <person name="Pu J."/>
            <person name="Lai X.H."/>
            <person name="Bai X.N."/>
            <person name="Wu X.M."/>
            <person name="Li J."/>
            <person name="Wang S."/>
            <person name="Xu J."/>
        </authorList>
    </citation>
    <scope>NUCLEOTIDE SEQUENCE</scope>
    <source>
        <strain evidence="3">Z15</strain>
    </source>
</reference>
<dbReference type="KEGG" id="schj:DDV21_002145"/>
<feature type="domain" description="Beta-lactamase-related" evidence="2">
    <location>
        <begin position="16"/>
        <end position="293"/>
    </location>
</feature>
<reference evidence="4 8" key="1">
    <citation type="submission" date="2018-08" db="EMBL/GenBank/DDBJ databases">
        <title>Draft genome of Streptococcus sp .nov. Z2.</title>
        <authorList>
            <person name="Tian Z."/>
        </authorList>
    </citation>
    <scope>NUCLEOTIDE SEQUENCE [LARGE SCALE GENOMIC DNA]</scope>
    <source>
        <strain evidence="4 8">Z2</strain>
    </source>
</reference>
<organism evidence="5 7">
    <name type="scientific">Streptococcus chenjunshii</name>
    <dbReference type="NCBI Taxonomy" id="2173853"/>
    <lineage>
        <taxon>Bacteria</taxon>
        <taxon>Bacillati</taxon>
        <taxon>Bacillota</taxon>
        <taxon>Bacilli</taxon>
        <taxon>Lactobacillales</taxon>
        <taxon>Streptococcaceae</taxon>
        <taxon>Streptococcus</taxon>
    </lineage>
</organism>
<dbReference type="EMBL" id="QVQY01000002">
    <property type="protein sequence ID" value="RFU51801.1"/>
    <property type="molecule type" value="Genomic_DNA"/>
</dbReference>
<keyword evidence="1 5" id="KW-0378">Hydrolase</keyword>
<dbReference type="Gene3D" id="3.40.710.10">
    <property type="entry name" value="DD-peptidase/beta-lactamase superfamily"/>
    <property type="match status" value="1"/>
</dbReference>
<dbReference type="InterPro" id="IPR001466">
    <property type="entry name" value="Beta-lactam-related"/>
</dbReference>
<proteinExistence type="predicted"/>
<keyword evidence="8" id="KW-1185">Reference proteome</keyword>
<dbReference type="Proteomes" id="UP000264056">
    <property type="component" value="Unassembled WGS sequence"/>
</dbReference>
<accession>A0A346NAB0</accession>
<evidence type="ECO:0000313" key="6">
    <source>
        <dbReference type="Proteomes" id="UP000246115"/>
    </source>
</evidence>
<protein>
    <submittedName>
        <fullName evidence="5">Class A beta-lactamase-related serine hydrolase</fullName>
    </submittedName>
</protein>
<dbReference type="PANTHER" id="PTHR43283">
    <property type="entry name" value="BETA-LACTAMASE-RELATED"/>
    <property type="match status" value="1"/>
</dbReference>
<evidence type="ECO:0000313" key="3">
    <source>
        <dbReference type="EMBL" id="AXQ77955.1"/>
    </source>
</evidence>
<evidence type="ECO:0000259" key="2">
    <source>
        <dbReference type="Pfam" id="PF00144"/>
    </source>
</evidence>
<gene>
    <name evidence="3" type="ORF">DDV21_002145</name>
    <name evidence="4" type="ORF">DDV22_01625</name>
    <name evidence="5" type="ORF">DDV23_02125</name>
</gene>
<dbReference type="Pfam" id="PF00144">
    <property type="entry name" value="Beta-lactamase"/>
    <property type="match status" value="1"/>
</dbReference>
<dbReference type="GO" id="GO:0016787">
    <property type="term" value="F:hydrolase activity"/>
    <property type="evidence" value="ECO:0007669"/>
    <property type="project" value="UniProtKB-KW"/>
</dbReference>